<keyword evidence="21" id="KW-1185">Reference proteome</keyword>
<comment type="similarity">
    <text evidence="2">Belongs to the bacterial diacylglycerol kinase family.</text>
</comment>
<dbReference type="GO" id="GO:0008654">
    <property type="term" value="P:phospholipid biosynthetic process"/>
    <property type="evidence" value="ECO:0007669"/>
    <property type="project" value="UniProtKB-KW"/>
</dbReference>
<evidence type="ECO:0000256" key="17">
    <source>
        <dbReference type="PIRSR" id="PIRSR600829-3"/>
    </source>
</evidence>
<feature type="transmembrane region" description="Helical" evidence="19">
    <location>
        <begin position="91"/>
        <end position="111"/>
    </location>
</feature>
<evidence type="ECO:0000256" key="11">
    <source>
        <dbReference type="ARBA" id="ARBA00023098"/>
    </source>
</evidence>
<keyword evidence="10 19" id="KW-1133">Transmembrane helix</keyword>
<keyword evidence="18" id="KW-0460">Magnesium</keyword>
<keyword evidence="3" id="KW-1003">Cell membrane</keyword>
<evidence type="ECO:0000256" key="14">
    <source>
        <dbReference type="ARBA" id="ARBA00023264"/>
    </source>
</evidence>
<keyword evidence="14" id="KW-1208">Phospholipid metabolism</keyword>
<keyword evidence="7 17" id="KW-0547">Nucleotide-binding</keyword>
<evidence type="ECO:0000256" key="1">
    <source>
        <dbReference type="ARBA" id="ARBA00004651"/>
    </source>
</evidence>
<dbReference type="GO" id="GO:0046872">
    <property type="term" value="F:metal ion binding"/>
    <property type="evidence" value="ECO:0007669"/>
    <property type="project" value="UniProtKB-KW"/>
</dbReference>
<feature type="binding site" evidence="17">
    <location>
        <position position="3"/>
    </location>
    <ligand>
        <name>ATP</name>
        <dbReference type="ChEBI" id="CHEBI:30616"/>
    </ligand>
</feature>
<evidence type="ECO:0000256" key="13">
    <source>
        <dbReference type="ARBA" id="ARBA00023209"/>
    </source>
</evidence>
<keyword evidence="9 17" id="KW-0067">ATP-binding</keyword>
<feature type="binding site" evidence="17">
    <location>
        <position position="71"/>
    </location>
    <ligand>
        <name>ATP</name>
        <dbReference type="ChEBI" id="CHEBI:30616"/>
    </ligand>
</feature>
<dbReference type="OrthoDB" id="1493837at2"/>
<evidence type="ECO:0000256" key="2">
    <source>
        <dbReference type="ARBA" id="ARBA00005967"/>
    </source>
</evidence>
<dbReference type="InterPro" id="IPR036945">
    <property type="entry name" value="DAGK_sf"/>
</dbReference>
<evidence type="ECO:0000256" key="6">
    <source>
        <dbReference type="ARBA" id="ARBA00022692"/>
    </source>
</evidence>
<organism evidence="20 21">
    <name type="scientific">Cruoricaptor ignavus</name>
    <dbReference type="NCBI Taxonomy" id="1118202"/>
    <lineage>
        <taxon>Bacteria</taxon>
        <taxon>Pseudomonadati</taxon>
        <taxon>Bacteroidota</taxon>
        <taxon>Flavobacteriia</taxon>
        <taxon>Flavobacteriales</taxon>
        <taxon>Weeksellaceae</taxon>
        <taxon>Cruoricaptor</taxon>
    </lineage>
</organism>
<comment type="subcellular location">
    <subcellularLocation>
        <location evidence="1">Cell membrane</location>
        <topology evidence="1">Multi-pass membrane protein</topology>
    </subcellularLocation>
</comment>
<feature type="active site" description="Proton acceptor" evidence="15">
    <location>
        <position position="64"/>
    </location>
</feature>
<keyword evidence="13" id="KW-0594">Phospholipid biosynthesis</keyword>
<dbReference type="GO" id="GO:0016301">
    <property type="term" value="F:kinase activity"/>
    <property type="evidence" value="ECO:0007669"/>
    <property type="project" value="UniProtKB-KW"/>
</dbReference>
<keyword evidence="18" id="KW-0479">Metal-binding</keyword>
<accession>A0A1M6BQ28</accession>
<keyword evidence="4" id="KW-0444">Lipid biosynthesis</keyword>
<evidence type="ECO:0000256" key="4">
    <source>
        <dbReference type="ARBA" id="ARBA00022516"/>
    </source>
</evidence>
<evidence type="ECO:0000256" key="9">
    <source>
        <dbReference type="ARBA" id="ARBA00022840"/>
    </source>
</evidence>
<evidence type="ECO:0000256" key="18">
    <source>
        <dbReference type="PIRSR" id="PIRSR600829-4"/>
    </source>
</evidence>
<keyword evidence="11" id="KW-0443">Lipid metabolism</keyword>
<dbReference type="GO" id="GO:0005524">
    <property type="term" value="F:ATP binding"/>
    <property type="evidence" value="ECO:0007669"/>
    <property type="project" value="UniProtKB-KW"/>
</dbReference>
<keyword evidence="8 20" id="KW-0418">Kinase</keyword>
<gene>
    <name evidence="20" type="ORF">SAMN05443429_10282</name>
</gene>
<dbReference type="EMBL" id="FQYI01000002">
    <property type="protein sequence ID" value="SHI50802.1"/>
    <property type="molecule type" value="Genomic_DNA"/>
</dbReference>
<dbReference type="Gene3D" id="1.10.287.3610">
    <property type="match status" value="1"/>
</dbReference>
<evidence type="ECO:0000256" key="16">
    <source>
        <dbReference type="PIRSR" id="PIRSR600829-2"/>
    </source>
</evidence>
<name>A0A1M6BQ28_9FLAO</name>
<protein>
    <submittedName>
        <fullName evidence="20">Diacylglycerol kinase (ATP)</fullName>
    </submittedName>
</protein>
<evidence type="ECO:0000256" key="15">
    <source>
        <dbReference type="PIRSR" id="PIRSR600829-1"/>
    </source>
</evidence>
<keyword evidence="5" id="KW-0808">Transferase</keyword>
<feature type="transmembrane region" description="Helical" evidence="19">
    <location>
        <begin position="26"/>
        <end position="45"/>
    </location>
</feature>
<feature type="binding site" evidence="16">
    <location>
        <position position="3"/>
    </location>
    <ligand>
        <name>substrate</name>
    </ligand>
</feature>
<evidence type="ECO:0000256" key="3">
    <source>
        <dbReference type="ARBA" id="ARBA00022475"/>
    </source>
</evidence>
<evidence type="ECO:0000256" key="8">
    <source>
        <dbReference type="ARBA" id="ARBA00022777"/>
    </source>
</evidence>
<evidence type="ECO:0000256" key="10">
    <source>
        <dbReference type="ARBA" id="ARBA00022989"/>
    </source>
</evidence>
<feature type="binding site" evidence="17">
    <location>
        <begin position="89"/>
        <end position="90"/>
    </location>
    <ligand>
        <name>ATP</name>
        <dbReference type="ChEBI" id="CHEBI:30616"/>
    </ligand>
</feature>
<dbReference type="CDD" id="cd14263">
    <property type="entry name" value="DAGK_IM_like"/>
    <property type="match status" value="1"/>
</dbReference>
<reference evidence="20 21" key="1">
    <citation type="submission" date="2016-11" db="EMBL/GenBank/DDBJ databases">
        <authorList>
            <person name="Jaros S."/>
            <person name="Januszkiewicz K."/>
            <person name="Wedrychowicz H."/>
        </authorList>
    </citation>
    <scope>NUCLEOTIDE SEQUENCE [LARGE SCALE GENOMIC DNA]</scope>
    <source>
        <strain evidence="20 21">DSM 25479</strain>
    </source>
</reference>
<evidence type="ECO:0000256" key="5">
    <source>
        <dbReference type="ARBA" id="ARBA00022679"/>
    </source>
</evidence>
<dbReference type="Proteomes" id="UP000184335">
    <property type="component" value="Unassembled WGS sequence"/>
</dbReference>
<evidence type="ECO:0000256" key="12">
    <source>
        <dbReference type="ARBA" id="ARBA00023136"/>
    </source>
</evidence>
<evidence type="ECO:0000313" key="20">
    <source>
        <dbReference type="EMBL" id="SHI50802.1"/>
    </source>
</evidence>
<dbReference type="PANTHER" id="PTHR34299">
    <property type="entry name" value="DIACYLGLYCEROL KINASE"/>
    <property type="match status" value="1"/>
</dbReference>
<dbReference type="InterPro" id="IPR000829">
    <property type="entry name" value="DAGK"/>
</dbReference>
<dbReference type="Pfam" id="PF01219">
    <property type="entry name" value="DAGK_prokar"/>
    <property type="match status" value="1"/>
</dbReference>
<dbReference type="AlphaFoldDB" id="A0A1M6BQ28"/>
<feature type="transmembrane region" description="Helical" evidence="19">
    <location>
        <begin position="51"/>
        <end position="70"/>
    </location>
</feature>
<dbReference type="PANTHER" id="PTHR34299:SF1">
    <property type="entry name" value="DIACYLGLYCEROL KINASE"/>
    <property type="match status" value="1"/>
</dbReference>
<keyword evidence="6 19" id="KW-0812">Transmembrane</keyword>
<evidence type="ECO:0000256" key="19">
    <source>
        <dbReference type="SAM" id="Phobius"/>
    </source>
</evidence>
<comment type="cofactor">
    <cofactor evidence="18">
        <name>Mg(2+)</name>
        <dbReference type="ChEBI" id="CHEBI:18420"/>
    </cofactor>
    <text evidence="18">Mn(2+), Zn(2+), Cd(2+) and Co(2+) support activity to lesser extents.</text>
</comment>
<feature type="binding site" evidence="16">
    <location>
        <position position="64"/>
    </location>
    <ligand>
        <name>substrate</name>
    </ligand>
</feature>
<feature type="binding site" evidence="18">
    <location>
        <position position="71"/>
    </location>
    <ligand>
        <name>a divalent metal cation</name>
        <dbReference type="ChEBI" id="CHEBI:60240"/>
    </ligand>
</feature>
<feature type="binding site" evidence="18">
    <location>
        <position position="23"/>
    </location>
    <ligand>
        <name>a divalent metal cation</name>
        <dbReference type="ChEBI" id="CHEBI:60240"/>
    </ligand>
</feature>
<dbReference type="RefSeq" id="WP_073178166.1">
    <property type="nucleotide sequence ID" value="NZ_CP171011.1"/>
</dbReference>
<dbReference type="STRING" id="1118202.SAMN05443429_10282"/>
<keyword evidence="12 19" id="KW-0472">Membrane</keyword>
<proteinExistence type="inferred from homology"/>
<dbReference type="GO" id="GO:0005886">
    <property type="term" value="C:plasma membrane"/>
    <property type="evidence" value="ECO:0007669"/>
    <property type="project" value="UniProtKB-SubCell"/>
</dbReference>
<feature type="binding site" evidence="17">
    <location>
        <position position="23"/>
    </location>
    <ligand>
        <name>ATP</name>
        <dbReference type="ChEBI" id="CHEBI:30616"/>
    </ligand>
</feature>
<evidence type="ECO:0000313" key="21">
    <source>
        <dbReference type="Proteomes" id="UP000184335"/>
    </source>
</evidence>
<sequence length="120" mass="13533">MKRHSIFQSFRFAFNGLRSMFRERNFRIEFAALLINLALIFLLELSPQDSAMILLICAAVLSAEIFNTAIEKICDFIQPNQDARIKFIKDISAGAVLLLAFAAIAAAILIYPKYLSLLFS</sequence>
<evidence type="ECO:0000256" key="7">
    <source>
        <dbReference type="ARBA" id="ARBA00022741"/>
    </source>
</evidence>